<protein>
    <submittedName>
        <fullName evidence="2">NUMOD4</fullName>
    </submittedName>
</protein>
<evidence type="ECO:0000259" key="1">
    <source>
        <dbReference type="Pfam" id="PF07463"/>
    </source>
</evidence>
<proteinExistence type="predicted"/>
<dbReference type="Pfam" id="PF07463">
    <property type="entry name" value="NUMOD4"/>
    <property type="match status" value="1"/>
</dbReference>
<evidence type="ECO:0000313" key="2">
    <source>
        <dbReference type="EMBL" id="CAB4153100.1"/>
    </source>
</evidence>
<feature type="domain" description="NUMOD4" evidence="1">
    <location>
        <begin position="17"/>
        <end position="55"/>
    </location>
</feature>
<dbReference type="Gene3D" id="3.90.75.20">
    <property type="match status" value="1"/>
</dbReference>
<dbReference type="InterPro" id="IPR044925">
    <property type="entry name" value="His-Me_finger_sf"/>
</dbReference>
<accession>A0A6J5N7M1</accession>
<organism evidence="2">
    <name type="scientific">uncultured Caudovirales phage</name>
    <dbReference type="NCBI Taxonomy" id="2100421"/>
    <lineage>
        <taxon>Viruses</taxon>
        <taxon>Duplodnaviria</taxon>
        <taxon>Heunggongvirae</taxon>
        <taxon>Uroviricota</taxon>
        <taxon>Caudoviricetes</taxon>
        <taxon>Peduoviridae</taxon>
        <taxon>Maltschvirus</taxon>
        <taxon>Maltschvirus maltsch</taxon>
    </lineage>
</organism>
<dbReference type="GO" id="GO:0016788">
    <property type="term" value="F:hydrolase activity, acting on ester bonds"/>
    <property type="evidence" value="ECO:0007669"/>
    <property type="project" value="InterPro"/>
</dbReference>
<dbReference type="EMBL" id="LR796578">
    <property type="protein sequence ID" value="CAB4153100.1"/>
    <property type="molecule type" value="Genomic_DNA"/>
</dbReference>
<reference evidence="2" key="1">
    <citation type="submission" date="2020-04" db="EMBL/GenBank/DDBJ databases">
        <authorList>
            <person name="Chiriac C."/>
            <person name="Salcher M."/>
            <person name="Ghai R."/>
            <person name="Kavagutti S V."/>
        </authorList>
    </citation>
    <scope>NUCLEOTIDE SEQUENCE</scope>
</reference>
<gene>
    <name evidence="2" type="ORF">UFOVP603_42</name>
</gene>
<name>A0A6J5N7M1_9CAUD</name>
<dbReference type="SUPFAM" id="SSF54060">
    <property type="entry name" value="His-Me finger endonucleases"/>
    <property type="match status" value="1"/>
</dbReference>
<dbReference type="InterPro" id="IPR010902">
    <property type="entry name" value="NUMOD4"/>
</dbReference>
<sequence length="101" mass="12010">MRLGNAHLKFKKMENWKHLEGQYSISNFGRIRNDERGTFLKPFLKGKHSARVRLTLENASRFKTIYIASEVVRKFITPDFKKVVRKDKNIFNNHVDNLIVY</sequence>